<reference evidence="1" key="2">
    <citation type="journal article" date="2015" name="Data Brief">
        <title>Shoot transcriptome of the giant reed, Arundo donax.</title>
        <authorList>
            <person name="Barrero R.A."/>
            <person name="Guerrero F.D."/>
            <person name="Moolhuijzen P."/>
            <person name="Goolsby J.A."/>
            <person name="Tidwell J."/>
            <person name="Bellgard S.E."/>
            <person name="Bellgard M.I."/>
        </authorList>
    </citation>
    <scope>NUCLEOTIDE SEQUENCE</scope>
    <source>
        <tissue evidence="1">Shoot tissue taken approximately 20 cm above the soil surface</tissue>
    </source>
</reference>
<dbReference type="EMBL" id="GBRH01190728">
    <property type="protein sequence ID" value="JAE07168.1"/>
    <property type="molecule type" value="Transcribed_RNA"/>
</dbReference>
<name>A0A0A9FFZ5_ARUDO</name>
<proteinExistence type="predicted"/>
<reference evidence="1" key="1">
    <citation type="submission" date="2014-09" db="EMBL/GenBank/DDBJ databases">
        <authorList>
            <person name="Magalhaes I.L.F."/>
            <person name="Oliveira U."/>
            <person name="Santos F.R."/>
            <person name="Vidigal T.H.D.A."/>
            <person name="Brescovit A.D."/>
            <person name="Santos A.J."/>
        </authorList>
    </citation>
    <scope>NUCLEOTIDE SEQUENCE</scope>
    <source>
        <tissue evidence="1">Shoot tissue taken approximately 20 cm above the soil surface</tissue>
    </source>
</reference>
<protein>
    <submittedName>
        <fullName evidence="1">Uncharacterized protein</fullName>
    </submittedName>
</protein>
<dbReference type="EMBL" id="GBRH01280756">
    <property type="protein sequence ID" value="JAD17139.1"/>
    <property type="molecule type" value="Transcribed_RNA"/>
</dbReference>
<dbReference type="AlphaFoldDB" id="A0A0A9FFZ5"/>
<accession>A0A0A9FFZ5</accession>
<organism evidence="1">
    <name type="scientific">Arundo donax</name>
    <name type="common">Giant reed</name>
    <name type="synonym">Donax arundinaceus</name>
    <dbReference type="NCBI Taxonomy" id="35708"/>
    <lineage>
        <taxon>Eukaryota</taxon>
        <taxon>Viridiplantae</taxon>
        <taxon>Streptophyta</taxon>
        <taxon>Embryophyta</taxon>
        <taxon>Tracheophyta</taxon>
        <taxon>Spermatophyta</taxon>
        <taxon>Magnoliopsida</taxon>
        <taxon>Liliopsida</taxon>
        <taxon>Poales</taxon>
        <taxon>Poaceae</taxon>
        <taxon>PACMAD clade</taxon>
        <taxon>Arundinoideae</taxon>
        <taxon>Arundineae</taxon>
        <taxon>Arundo</taxon>
    </lineage>
</organism>
<evidence type="ECO:0000313" key="1">
    <source>
        <dbReference type="EMBL" id="JAE07168.1"/>
    </source>
</evidence>
<sequence length="21" mass="2639">MYNDCSNKFLYTSYFSIWRLS</sequence>